<dbReference type="Proteomes" id="UP000191901">
    <property type="component" value="Chromosome"/>
</dbReference>
<accession>A0A1Z3HU70</accession>
<protein>
    <submittedName>
        <fullName evidence="2">PIN domain nuclease</fullName>
    </submittedName>
</protein>
<evidence type="ECO:0000259" key="1">
    <source>
        <dbReference type="Pfam" id="PF01850"/>
    </source>
</evidence>
<proteinExistence type="predicted"/>
<evidence type="ECO:0000313" key="2">
    <source>
        <dbReference type="EMBL" id="ASC73858.1"/>
    </source>
</evidence>
<dbReference type="InterPro" id="IPR002716">
    <property type="entry name" value="PIN_dom"/>
</dbReference>
<reference evidence="2 3" key="1">
    <citation type="journal article" date="2016" name="Biochim. Biophys. Acta">
        <title>Characterization of red-shifted phycobilisomes isolated from the chlorophyll f-containing cyanobacterium Halomicronema hongdechloris.</title>
        <authorList>
            <person name="Li Y."/>
            <person name="Lin Y."/>
            <person name="Garvey C.J."/>
            <person name="Birch D."/>
            <person name="Corkery R.W."/>
            <person name="Loughlin P.C."/>
            <person name="Scheer H."/>
            <person name="Willows R.D."/>
            <person name="Chen M."/>
        </authorList>
    </citation>
    <scope>NUCLEOTIDE SEQUENCE [LARGE SCALE GENOMIC DNA]</scope>
    <source>
        <strain evidence="2 3">C2206</strain>
    </source>
</reference>
<gene>
    <name evidence="2" type="ORF">XM38_048320</name>
</gene>
<dbReference type="InterPro" id="IPR029060">
    <property type="entry name" value="PIN-like_dom_sf"/>
</dbReference>
<dbReference type="SUPFAM" id="SSF88723">
    <property type="entry name" value="PIN domain-like"/>
    <property type="match status" value="1"/>
</dbReference>
<dbReference type="InterPro" id="IPR052919">
    <property type="entry name" value="TA_system_RNase"/>
</dbReference>
<dbReference type="AlphaFoldDB" id="A0A1Z3HU70"/>
<organism evidence="2 3">
    <name type="scientific">Halomicronema hongdechloris C2206</name>
    <dbReference type="NCBI Taxonomy" id="1641165"/>
    <lineage>
        <taxon>Bacteria</taxon>
        <taxon>Bacillati</taxon>
        <taxon>Cyanobacteriota</taxon>
        <taxon>Cyanophyceae</taxon>
        <taxon>Nodosilineales</taxon>
        <taxon>Nodosilineaceae</taxon>
        <taxon>Halomicronema</taxon>
    </lineage>
</organism>
<dbReference type="CDD" id="cd09872">
    <property type="entry name" value="PIN_Sll0205-like"/>
    <property type="match status" value="1"/>
</dbReference>
<dbReference type="InterPro" id="IPR041705">
    <property type="entry name" value="PIN_Sll0205"/>
</dbReference>
<dbReference type="PANTHER" id="PTHR36173">
    <property type="entry name" value="RIBONUCLEASE VAPC16-RELATED"/>
    <property type="match status" value="1"/>
</dbReference>
<dbReference type="PANTHER" id="PTHR36173:SF2">
    <property type="entry name" value="RIBONUCLEASE VAPC16"/>
    <property type="match status" value="1"/>
</dbReference>
<dbReference type="KEGG" id="hhg:XM38_048320"/>
<evidence type="ECO:0000313" key="3">
    <source>
        <dbReference type="Proteomes" id="UP000191901"/>
    </source>
</evidence>
<sequence>MAVLLDTHTVLWYFASDPRLTSTTRDIIDAKENLFFSIASLWEISIKLNIGKLQLTSPFDEILIRLNFINAEILPIKVEDAKTYMNLPLHPDHRDPFDRILVVQAMNNSLDIVSRDDKFDRYPIHRIWA</sequence>
<dbReference type="Gene3D" id="3.40.50.1010">
    <property type="entry name" value="5'-nuclease"/>
    <property type="match status" value="1"/>
</dbReference>
<dbReference type="RefSeq" id="WP_080805390.1">
    <property type="nucleotide sequence ID" value="NZ_CP021983.2"/>
</dbReference>
<name>A0A1Z3HU70_9CYAN</name>
<dbReference type="EMBL" id="CP021983">
    <property type="protein sequence ID" value="ASC73858.1"/>
    <property type="molecule type" value="Genomic_DNA"/>
</dbReference>
<dbReference type="OrthoDB" id="9798990at2"/>
<dbReference type="STRING" id="1641165.XM38_01765"/>
<dbReference type="Pfam" id="PF01850">
    <property type="entry name" value="PIN"/>
    <property type="match status" value="1"/>
</dbReference>
<feature type="domain" description="PIN" evidence="1">
    <location>
        <begin position="3"/>
        <end position="123"/>
    </location>
</feature>
<keyword evidence="3" id="KW-1185">Reference proteome</keyword>